<dbReference type="EMBL" id="ML978200">
    <property type="protein sequence ID" value="KAF2029506.1"/>
    <property type="molecule type" value="Genomic_DNA"/>
</dbReference>
<organism evidence="1 2">
    <name type="scientific">Setomelanomma holmii</name>
    <dbReference type="NCBI Taxonomy" id="210430"/>
    <lineage>
        <taxon>Eukaryota</taxon>
        <taxon>Fungi</taxon>
        <taxon>Dikarya</taxon>
        <taxon>Ascomycota</taxon>
        <taxon>Pezizomycotina</taxon>
        <taxon>Dothideomycetes</taxon>
        <taxon>Pleosporomycetidae</taxon>
        <taxon>Pleosporales</taxon>
        <taxon>Pleosporineae</taxon>
        <taxon>Phaeosphaeriaceae</taxon>
        <taxon>Setomelanomma</taxon>
    </lineage>
</organism>
<gene>
    <name evidence="1" type="ORF">EK21DRAFT_89747</name>
</gene>
<dbReference type="AlphaFoldDB" id="A0A9P4LJR8"/>
<keyword evidence="2" id="KW-1185">Reference proteome</keyword>
<dbReference type="Proteomes" id="UP000799777">
    <property type="component" value="Unassembled WGS sequence"/>
</dbReference>
<comment type="caution">
    <text evidence="1">The sequence shown here is derived from an EMBL/GenBank/DDBJ whole genome shotgun (WGS) entry which is preliminary data.</text>
</comment>
<name>A0A9P4LJR8_9PLEO</name>
<proteinExistence type="predicted"/>
<protein>
    <submittedName>
        <fullName evidence="1">Uncharacterized protein</fullName>
    </submittedName>
</protein>
<sequence length="288" mass="32833">MSLLHLDEAVAHKWADQTTLASFFELVLPNLVFSTRIHKAKDAQGRIYLLRRLQRASYWRASHALRQVDHGDYRFCASIAGLMQQLESYWHITKSRHVEIDSLTSQAWTWHMKDAESRYFQEHASCWIMLTTPSDVGQSGKNPPPDSLELDHVAPELSEMRVRGLSIEPQAEGGSTVRVALWALEDMISWRPGRCTTTLEVSQRFPQDLSVHFRNAPCNESTMFLKPEFGEDGKIRFQGKYRRGPIAESAASREAQSRGAIENCVRRARVGESGRSRLSKPSYQETQS</sequence>
<evidence type="ECO:0000313" key="2">
    <source>
        <dbReference type="Proteomes" id="UP000799777"/>
    </source>
</evidence>
<evidence type="ECO:0000313" key="1">
    <source>
        <dbReference type="EMBL" id="KAF2029506.1"/>
    </source>
</evidence>
<reference evidence="1" key="1">
    <citation type="journal article" date="2020" name="Stud. Mycol.">
        <title>101 Dothideomycetes genomes: a test case for predicting lifestyles and emergence of pathogens.</title>
        <authorList>
            <person name="Haridas S."/>
            <person name="Albert R."/>
            <person name="Binder M."/>
            <person name="Bloem J."/>
            <person name="Labutti K."/>
            <person name="Salamov A."/>
            <person name="Andreopoulos B."/>
            <person name="Baker S."/>
            <person name="Barry K."/>
            <person name="Bills G."/>
            <person name="Bluhm B."/>
            <person name="Cannon C."/>
            <person name="Castanera R."/>
            <person name="Culley D."/>
            <person name="Daum C."/>
            <person name="Ezra D."/>
            <person name="Gonzalez J."/>
            <person name="Henrissat B."/>
            <person name="Kuo A."/>
            <person name="Liang C."/>
            <person name="Lipzen A."/>
            <person name="Lutzoni F."/>
            <person name="Magnuson J."/>
            <person name="Mondo S."/>
            <person name="Nolan M."/>
            <person name="Ohm R."/>
            <person name="Pangilinan J."/>
            <person name="Park H.-J."/>
            <person name="Ramirez L."/>
            <person name="Alfaro M."/>
            <person name="Sun H."/>
            <person name="Tritt A."/>
            <person name="Yoshinaga Y."/>
            <person name="Zwiers L.-H."/>
            <person name="Turgeon B."/>
            <person name="Goodwin S."/>
            <person name="Spatafora J."/>
            <person name="Crous P."/>
            <person name="Grigoriev I."/>
        </authorList>
    </citation>
    <scope>NUCLEOTIDE SEQUENCE</scope>
    <source>
        <strain evidence="1">CBS 110217</strain>
    </source>
</reference>
<accession>A0A9P4LJR8</accession>